<dbReference type="InterPro" id="IPR007577">
    <property type="entry name" value="GlycoTrfase_DXD_sugar-bd_CS"/>
</dbReference>
<dbReference type="InterPro" id="IPR007652">
    <property type="entry name" value="A1-4-GlycosylTfrase_dom"/>
</dbReference>
<evidence type="ECO:0000313" key="10">
    <source>
        <dbReference type="Proteomes" id="UP000789390"/>
    </source>
</evidence>
<feature type="transmembrane region" description="Helical" evidence="7">
    <location>
        <begin position="450"/>
        <end position="467"/>
    </location>
</feature>
<evidence type="ECO:0000256" key="3">
    <source>
        <dbReference type="ARBA" id="ARBA00022676"/>
    </source>
</evidence>
<keyword evidence="7" id="KW-0812">Transmembrane</keyword>
<reference evidence="9" key="1">
    <citation type="submission" date="2021-11" db="EMBL/GenBank/DDBJ databases">
        <authorList>
            <person name="Schell T."/>
        </authorList>
    </citation>
    <scope>NUCLEOTIDE SEQUENCE</scope>
    <source>
        <strain evidence="9">M5</strain>
    </source>
</reference>
<dbReference type="OrthoDB" id="409543at2759"/>
<dbReference type="GO" id="GO:0006688">
    <property type="term" value="P:glycosphingolipid biosynthetic process"/>
    <property type="evidence" value="ECO:0007669"/>
    <property type="project" value="TreeGrafter"/>
</dbReference>
<dbReference type="Gene3D" id="3.90.550.20">
    <property type="match status" value="2"/>
</dbReference>
<dbReference type="SUPFAM" id="SSF53448">
    <property type="entry name" value="Nucleotide-diphospho-sugar transferases"/>
    <property type="match status" value="2"/>
</dbReference>
<accession>A0A8J2RIV5</accession>
<evidence type="ECO:0000256" key="6">
    <source>
        <dbReference type="ARBA" id="ARBA00023136"/>
    </source>
</evidence>
<keyword evidence="4" id="KW-0808">Transferase</keyword>
<evidence type="ECO:0000256" key="2">
    <source>
        <dbReference type="ARBA" id="ARBA00009003"/>
    </source>
</evidence>
<gene>
    <name evidence="9" type="ORF">DGAL_LOCUS5976</name>
</gene>
<dbReference type="GO" id="GO:0016758">
    <property type="term" value="F:hexosyltransferase activity"/>
    <property type="evidence" value="ECO:0007669"/>
    <property type="project" value="UniProtKB-ARBA"/>
</dbReference>
<dbReference type="GO" id="GO:0000139">
    <property type="term" value="C:Golgi membrane"/>
    <property type="evidence" value="ECO:0007669"/>
    <property type="project" value="UniProtKB-SubCell"/>
</dbReference>
<keyword evidence="10" id="KW-1185">Reference proteome</keyword>
<proteinExistence type="inferred from homology"/>
<evidence type="ECO:0000256" key="4">
    <source>
        <dbReference type="ARBA" id="ARBA00022679"/>
    </source>
</evidence>
<dbReference type="AlphaFoldDB" id="A0A8J2RIV5"/>
<organism evidence="9 10">
    <name type="scientific">Daphnia galeata</name>
    <dbReference type="NCBI Taxonomy" id="27404"/>
    <lineage>
        <taxon>Eukaryota</taxon>
        <taxon>Metazoa</taxon>
        <taxon>Ecdysozoa</taxon>
        <taxon>Arthropoda</taxon>
        <taxon>Crustacea</taxon>
        <taxon>Branchiopoda</taxon>
        <taxon>Diplostraca</taxon>
        <taxon>Cladocera</taxon>
        <taxon>Anomopoda</taxon>
        <taxon>Daphniidae</taxon>
        <taxon>Daphnia</taxon>
    </lineage>
</organism>
<feature type="transmembrane region" description="Helical" evidence="7">
    <location>
        <begin position="38"/>
        <end position="56"/>
    </location>
</feature>
<keyword evidence="3" id="KW-0328">Glycosyltransferase</keyword>
<dbReference type="PANTHER" id="PTHR12042:SF21">
    <property type="entry name" value="ALPHA1,4-GALACTOSYLTRANSFERASE 1-RELATED"/>
    <property type="match status" value="1"/>
</dbReference>
<evidence type="ECO:0000256" key="1">
    <source>
        <dbReference type="ARBA" id="ARBA00004323"/>
    </source>
</evidence>
<evidence type="ECO:0000256" key="7">
    <source>
        <dbReference type="SAM" id="Phobius"/>
    </source>
</evidence>
<dbReference type="PANTHER" id="PTHR12042">
    <property type="entry name" value="LACTOSYLCERAMIDE 4-ALPHA-GALACTOSYLTRANSFERASE ALPHA- 1,4-GALACTOSYLTRANSFERASE"/>
    <property type="match status" value="1"/>
</dbReference>
<dbReference type="Pfam" id="PF04488">
    <property type="entry name" value="Gly_transf_sug"/>
    <property type="match status" value="2"/>
</dbReference>
<protein>
    <recommendedName>
        <fullName evidence="8">Alpha 1,4-glycosyltransferase domain-containing protein</fullName>
    </recommendedName>
</protein>
<evidence type="ECO:0000259" key="8">
    <source>
        <dbReference type="Pfam" id="PF04572"/>
    </source>
</evidence>
<keyword evidence="5" id="KW-0333">Golgi apparatus</keyword>
<feature type="domain" description="Alpha 1,4-glycosyltransferase" evidence="8">
    <location>
        <begin position="648"/>
        <end position="774"/>
    </location>
</feature>
<keyword evidence="6 7" id="KW-0472">Membrane</keyword>
<comment type="caution">
    <text evidence="9">The sequence shown here is derived from an EMBL/GenBank/DDBJ whole genome shotgun (WGS) entry which is preliminary data.</text>
</comment>
<name>A0A8J2RIV5_9CRUS</name>
<comment type="similarity">
    <text evidence="2">Belongs to the glycosyltransferase 32 family.</text>
</comment>
<evidence type="ECO:0000313" key="9">
    <source>
        <dbReference type="EMBL" id="CAH0103402.1"/>
    </source>
</evidence>
<dbReference type="Proteomes" id="UP000789390">
    <property type="component" value="Unassembled WGS sequence"/>
</dbReference>
<dbReference type="InterPro" id="IPR051981">
    <property type="entry name" value="Glycosyltransf_32"/>
</dbReference>
<keyword evidence="7" id="KW-1133">Transmembrane helix</keyword>
<dbReference type="InterPro" id="IPR029044">
    <property type="entry name" value="Nucleotide-diphossugar_trans"/>
</dbReference>
<dbReference type="Pfam" id="PF04572">
    <property type="entry name" value="Gb3_synth"/>
    <property type="match status" value="2"/>
</dbReference>
<comment type="subcellular location">
    <subcellularLocation>
        <location evidence="1">Golgi apparatus membrane</location>
        <topology evidence="1">Single-pass type II membrane protein</topology>
    </subcellularLocation>
</comment>
<sequence length="782" mass="89910">MSDKTNKGFKRAFNNWNDVQLMFDDITYRYGVFTNWKVKNILICIVLVVILFVLLFSNGGRDEQVYARELGLKIRIIKWLPGGETERGDSNRRIFFHETSGRSDLGLRQTCTVESAAKNNPGRPIQVFMTADRLDYSSPWLEILQTYPQVSIILVDPRLYFANTPLADWYNEGEWRTSIYSIVHLSDYIRVLTLLKGGGMYMDLDFVTIKSFDEKSLWNFFNIETAEMKLLSNSVLHLERGHRLIEEMIHRLVKYYDVDDYMWHGPSMISNIMSKFCGVKRGQPNSNNCTDVNLLPHYNFAPVSNTEWEILFSDATPESLGPITNGSYGVHCWGGKSVNHPLDLKSNQIYAVLAREHCPITVARANDFVLPWSEQLVGCCCVSDALKMGRWMCNNFTEYSQTMNNIRESRDLRLGSDMANVWHYLTINSLDSQGFAYLYCLWRHRKVKNVITVLFLVAFLYFVLLLSKGGQDEQIRARQLGLKIRIIKWTPDDGETERGDSNRRIFFHETSGRSDLGLRQTCTVESAAKNNPGRPIQVFMTADRLDYSSPWLEVLQNYPNVSIILVDPKSYFSGTPLADWYNDGEWRTSIYSIVHLSDYIRVLTLLKGGGMYMDLDIVTLKSLDEKQLRNFLLFETAEMKLLSNSVLHLERGHWLIDEMIQRLVKYYDPNEYMWHGPSMISNIMSRKCGVKRGQFNSNNCTDVRVLAHHNFAPISNNGWQILFDDVTSESLSLVNGTSYGVHCWSGKSQNENLKVKSNQLYAVLAREHCPLTIAFGSADFLA</sequence>
<feature type="domain" description="Alpha 1,4-glycosyltransferase" evidence="8">
    <location>
        <begin position="237"/>
        <end position="364"/>
    </location>
</feature>
<evidence type="ECO:0000256" key="5">
    <source>
        <dbReference type="ARBA" id="ARBA00023034"/>
    </source>
</evidence>
<dbReference type="EMBL" id="CAKKLH010000112">
    <property type="protein sequence ID" value="CAH0103402.1"/>
    <property type="molecule type" value="Genomic_DNA"/>
</dbReference>